<organism evidence="6 7">
    <name type="scientific">Martelella mediterranea DSM 17316</name>
    <dbReference type="NCBI Taxonomy" id="1122214"/>
    <lineage>
        <taxon>Bacteria</taxon>
        <taxon>Pseudomonadati</taxon>
        <taxon>Pseudomonadota</taxon>
        <taxon>Alphaproteobacteria</taxon>
        <taxon>Hyphomicrobiales</taxon>
        <taxon>Aurantimonadaceae</taxon>
        <taxon>Martelella</taxon>
    </lineage>
</organism>
<reference evidence="6 7" key="1">
    <citation type="submission" date="2017-03" db="EMBL/GenBank/DDBJ databases">
        <title>Foreign affairs: Plasmid Transfer between Roseobacters and Rhizobia.</title>
        <authorList>
            <person name="Bartling P."/>
            <person name="Bunk B."/>
            <person name="Overmann J."/>
            <person name="Brinkmann H."/>
            <person name="Petersen J."/>
        </authorList>
    </citation>
    <scope>NUCLEOTIDE SEQUENCE [LARGE SCALE GENOMIC DNA]</scope>
    <source>
        <strain evidence="6 7">MACL11</strain>
    </source>
</reference>
<evidence type="ECO:0000256" key="1">
    <source>
        <dbReference type="ARBA" id="ARBA00005417"/>
    </source>
</evidence>
<evidence type="ECO:0000256" key="2">
    <source>
        <dbReference type="ARBA" id="ARBA00022448"/>
    </source>
</evidence>
<dbReference type="SMART" id="SM00382">
    <property type="entry name" value="AAA"/>
    <property type="match status" value="1"/>
</dbReference>
<dbReference type="Proteomes" id="UP000191135">
    <property type="component" value="Chromosome"/>
</dbReference>
<dbReference type="RefSeq" id="WP_018062739.1">
    <property type="nucleotide sequence ID" value="NZ_AQWH01000001.1"/>
</dbReference>
<dbReference type="InterPro" id="IPR003593">
    <property type="entry name" value="AAA+_ATPase"/>
</dbReference>
<dbReference type="Gene3D" id="3.40.50.300">
    <property type="entry name" value="P-loop containing nucleotide triphosphate hydrolases"/>
    <property type="match status" value="1"/>
</dbReference>
<dbReference type="eggNOG" id="COG1124">
    <property type="taxonomic scope" value="Bacteria"/>
</dbReference>
<dbReference type="PROSITE" id="PS00211">
    <property type="entry name" value="ABC_TRANSPORTER_1"/>
    <property type="match status" value="1"/>
</dbReference>
<dbReference type="GO" id="GO:0016887">
    <property type="term" value="F:ATP hydrolysis activity"/>
    <property type="evidence" value="ECO:0007669"/>
    <property type="project" value="InterPro"/>
</dbReference>
<proteinExistence type="inferred from homology"/>
<dbReference type="InterPro" id="IPR050319">
    <property type="entry name" value="ABC_transp_ATP-bind"/>
</dbReference>
<dbReference type="InterPro" id="IPR027417">
    <property type="entry name" value="P-loop_NTPase"/>
</dbReference>
<dbReference type="KEGG" id="mmed:Mame_02055"/>
<accession>A0A1U9Z133</accession>
<dbReference type="PANTHER" id="PTHR43776">
    <property type="entry name" value="TRANSPORT ATP-BINDING PROTEIN"/>
    <property type="match status" value="1"/>
</dbReference>
<dbReference type="PANTHER" id="PTHR43776:SF7">
    <property type="entry name" value="D,D-DIPEPTIDE TRANSPORT ATP-BINDING PROTEIN DDPF-RELATED"/>
    <property type="match status" value="1"/>
</dbReference>
<dbReference type="GO" id="GO:0055085">
    <property type="term" value="P:transmembrane transport"/>
    <property type="evidence" value="ECO:0007669"/>
    <property type="project" value="UniProtKB-ARBA"/>
</dbReference>
<evidence type="ECO:0000313" key="6">
    <source>
        <dbReference type="EMBL" id="AQZ51393.1"/>
    </source>
</evidence>
<dbReference type="EMBL" id="CP020330">
    <property type="protein sequence ID" value="AQZ51393.1"/>
    <property type="molecule type" value="Genomic_DNA"/>
</dbReference>
<evidence type="ECO:0000256" key="4">
    <source>
        <dbReference type="ARBA" id="ARBA00022840"/>
    </source>
</evidence>
<name>A0A1U9Z133_9HYPH</name>
<dbReference type="InterPro" id="IPR003439">
    <property type="entry name" value="ABC_transporter-like_ATP-bd"/>
</dbReference>
<dbReference type="STRING" id="1122214.Mame_02055"/>
<keyword evidence="4 6" id="KW-0067">ATP-binding</keyword>
<comment type="similarity">
    <text evidence="1">Belongs to the ABC transporter superfamily.</text>
</comment>
<keyword evidence="7" id="KW-1185">Reference proteome</keyword>
<dbReference type="AlphaFoldDB" id="A0A1U9Z133"/>
<dbReference type="SUPFAM" id="SSF52540">
    <property type="entry name" value="P-loop containing nucleoside triphosphate hydrolases"/>
    <property type="match status" value="1"/>
</dbReference>
<sequence length="195" mass="21336">MLEARRVRFGYGVRAPVVDGVDISIRPGEIVGLTGRSGAGKSTLGRLLAGYHRPAAGEVLVDGKAHAKGYNTVQYLHQSPIFAVDPRWTVGRIIAEGWSPDEETRQALGVSKSWYDRFPHEISGGELQRIAVLRALGPRTRYLVADEISAPLDPLTQAQIWDALIGAVRKRNLGMLVISHDRPLLARLSGRLVTL</sequence>
<keyword evidence="2" id="KW-0813">Transport</keyword>
<keyword evidence="3" id="KW-0547">Nucleotide-binding</keyword>
<dbReference type="PROSITE" id="PS50893">
    <property type="entry name" value="ABC_TRANSPORTER_2"/>
    <property type="match status" value="1"/>
</dbReference>
<evidence type="ECO:0000256" key="3">
    <source>
        <dbReference type="ARBA" id="ARBA00022741"/>
    </source>
</evidence>
<dbReference type="Pfam" id="PF00005">
    <property type="entry name" value="ABC_tran"/>
    <property type="match status" value="1"/>
</dbReference>
<feature type="domain" description="ABC transporter" evidence="5">
    <location>
        <begin position="2"/>
        <end position="195"/>
    </location>
</feature>
<dbReference type="GO" id="GO:0005524">
    <property type="term" value="F:ATP binding"/>
    <property type="evidence" value="ECO:0007669"/>
    <property type="project" value="UniProtKB-KW"/>
</dbReference>
<evidence type="ECO:0000259" key="5">
    <source>
        <dbReference type="PROSITE" id="PS50893"/>
    </source>
</evidence>
<dbReference type="InterPro" id="IPR017871">
    <property type="entry name" value="ABC_transporter-like_CS"/>
</dbReference>
<evidence type="ECO:0000313" key="7">
    <source>
        <dbReference type="Proteomes" id="UP000191135"/>
    </source>
</evidence>
<dbReference type="OrthoDB" id="9784450at2"/>
<gene>
    <name evidence="6" type="primary">ddpF_2</name>
    <name evidence="6" type="ORF">Mame_02055</name>
</gene>
<protein>
    <submittedName>
        <fullName evidence="6">Putative D,D-dipeptide transport ATP-binding protein DdpF</fullName>
    </submittedName>
</protein>